<comment type="caution">
    <text evidence="1">The sequence shown here is derived from an EMBL/GenBank/DDBJ whole genome shotgun (WGS) entry which is preliminary data.</text>
</comment>
<sequence>MRLAEILDVIEVVLNASEHPDIVQVDRYGDATEPWGPNIQTSKSRSISGVRVRFQSSASAMIFGAIWPGETPVPVPDEMPPPARRAPRLAIFVVQLLDVARPTKFRSWQLVALSDLGPTDARGSSPSGVSLVCADGTKMLLRVTGASASIGVDPETEPFPDYVMPDAVKLWHRGRA</sequence>
<reference evidence="1 2" key="1">
    <citation type="submission" date="2019-02" db="EMBL/GenBank/DDBJ databases">
        <title>Sequencing the genomes of 1000 actinobacteria strains.</title>
        <authorList>
            <person name="Klenk H.-P."/>
        </authorList>
    </citation>
    <scope>NUCLEOTIDE SEQUENCE [LARGE SCALE GENOMIC DNA]</scope>
    <source>
        <strain evidence="1 2">DSM 45162</strain>
    </source>
</reference>
<organism evidence="1 2">
    <name type="scientific">Krasilnikovia cinnamomea</name>
    <dbReference type="NCBI Taxonomy" id="349313"/>
    <lineage>
        <taxon>Bacteria</taxon>
        <taxon>Bacillati</taxon>
        <taxon>Actinomycetota</taxon>
        <taxon>Actinomycetes</taxon>
        <taxon>Micromonosporales</taxon>
        <taxon>Micromonosporaceae</taxon>
        <taxon>Krasilnikovia</taxon>
    </lineage>
</organism>
<keyword evidence="2" id="KW-1185">Reference proteome</keyword>
<gene>
    <name evidence="1" type="ORF">EV385_3918</name>
</gene>
<dbReference type="RefSeq" id="WP_130510742.1">
    <property type="nucleotide sequence ID" value="NZ_SHKY01000001.1"/>
</dbReference>
<name>A0A4Q7ZM74_9ACTN</name>
<proteinExistence type="predicted"/>
<dbReference type="EMBL" id="SHKY01000001">
    <property type="protein sequence ID" value="RZU52077.1"/>
    <property type="molecule type" value="Genomic_DNA"/>
</dbReference>
<dbReference type="AlphaFoldDB" id="A0A4Q7ZM74"/>
<evidence type="ECO:0000313" key="1">
    <source>
        <dbReference type="EMBL" id="RZU52077.1"/>
    </source>
</evidence>
<evidence type="ECO:0000313" key="2">
    <source>
        <dbReference type="Proteomes" id="UP000292564"/>
    </source>
</evidence>
<protein>
    <submittedName>
        <fullName evidence="1">Uncharacterized protein</fullName>
    </submittedName>
</protein>
<dbReference type="OrthoDB" id="3386020at2"/>
<dbReference type="Proteomes" id="UP000292564">
    <property type="component" value="Unassembled WGS sequence"/>
</dbReference>
<accession>A0A4Q7ZM74</accession>